<reference evidence="2" key="1">
    <citation type="journal article" date="2023" name="Mol. Phylogenet. Evol.">
        <title>Genome-scale phylogeny and comparative genomics of the fungal order Sordariales.</title>
        <authorList>
            <person name="Hensen N."/>
            <person name="Bonometti L."/>
            <person name="Westerberg I."/>
            <person name="Brannstrom I.O."/>
            <person name="Guillou S."/>
            <person name="Cros-Aarteil S."/>
            <person name="Calhoun S."/>
            <person name="Haridas S."/>
            <person name="Kuo A."/>
            <person name="Mondo S."/>
            <person name="Pangilinan J."/>
            <person name="Riley R."/>
            <person name="LaButti K."/>
            <person name="Andreopoulos B."/>
            <person name="Lipzen A."/>
            <person name="Chen C."/>
            <person name="Yan M."/>
            <person name="Daum C."/>
            <person name="Ng V."/>
            <person name="Clum A."/>
            <person name="Steindorff A."/>
            <person name="Ohm R.A."/>
            <person name="Martin F."/>
            <person name="Silar P."/>
            <person name="Natvig D.O."/>
            <person name="Lalanne C."/>
            <person name="Gautier V."/>
            <person name="Ament-Velasquez S.L."/>
            <person name="Kruys A."/>
            <person name="Hutchinson M.I."/>
            <person name="Powell A.J."/>
            <person name="Barry K."/>
            <person name="Miller A.N."/>
            <person name="Grigoriev I.V."/>
            <person name="Debuchy R."/>
            <person name="Gladieux P."/>
            <person name="Hiltunen Thoren M."/>
            <person name="Johannesson H."/>
        </authorList>
    </citation>
    <scope>NUCLEOTIDE SEQUENCE</scope>
    <source>
        <strain evidence="2">CBS 123565</strain>
    </source>
</reference>
<keyword evidence="3" id="KW-1185">Reference proteome</keyword>
<sequence length="332" mass="36686">MAASENPVSVENKFEDLSGIEIAPDENPYDALIHACGGCPAKIQSLYTAHRTARNAQQRDKFLASEFSELAIDPVLLRLENPDMEPGFKDHRNCLVFWARPPSHIVELAAHVQVLLQRAAPSLWLMPSHRMHLTTLEVAHSRTAAEIASLVSCIRPAIPDLTGLPYKSRARLVKPLVSYDLSAIALSFVPASGEEVRSPPPVPPHPENIAHPGLPDGSTAESDRYTYHHLRRDAFKTAGATGVAIGSRYVVPSAHITLGRYLTQRDHATPELRARWIQAIDDVNQWLETEVWEVSDGRFIGEWIVGQERGLDARCGTLWYGGGRTIMVGEGF</sequence>
<gene>
    <name evidence="2" type="ORF">BT67DRAFT_442711</name>
</gene>
<protein>
    <recommendedName>
        <fullName evidence="4">Ureidoglycolate hydrolase</fullName>
    </recommendedName>
</protein>
<evidence type="ECO:0000313" key="2">
    <source>
        <dbReference type="EMBL" id="KAK4133786.1"/>
    </source>
</evidence>
<feature type="region of interest" description="Disordered" evidence="1">
    <location>
        <begin position="195"/>
        <end position="221"/>
    </location>
</feature>
<dbReference type="SUPFAM" id="SSF55144">
    <property type="entry name" value="LigT-like"/>
    <property type="match status" value="1"/>
</dbReference>
<dbReference type="Proteomes" id="UP001304895">
    <property type="component" value="Unassembled WGS sequence"/>
</dbReference>
<evidence type="ECO:0000313" key="3">
    <source>
        <dbReference type="Proteomes" id="UP001304895"/>
    </source>
</evidence>
<comment type="caution">
    <text evidence="2">The sequence shown here is derived from an EMBL/GenBank/DDBJ whole genome shotgun (WGS) entry which is preliminary data.</text>
</comment>
<proteinExistence type="predicted"/>
<dbReference type="AlphaFoldDB" id="A0AAN6UL98"/>
<dbReference type="InterPro" id="IPR009097">
    <property type="entry name" value="Cyclic_Pdiesterase"/>
</dbReference>
<organism evidence="2 3">
    <name type="scientific">Trichocladium antarcticum</name>
    <dbReference type="NCBI Taxonomy" id="1450529"/>
    <lineage>
        <taxon>Eukaryota</taxon>
        <taxon>Fungi</taxon>
        <taxon>Dikarya</taxon>
        <taxon>Ascomycota</taxon>
        <taxon>Pezizomycotina</taxon>
        <taxon>Sordariomycetes</taxon>
        <taxon>Sordariomycetidae</taxon>
        <taxon>Sordariales</taxon>
        <taxon>Chaetomiaceae</taxon>
        <taxon>Trichocladium</taxon>
    </lineage>
</organism>
<accession>A0AAN6UL98</accession>
<name>A0AAN6UL98_9PEZI</name>
<evidence type="ECO:0000256" key="1">
    <source>
        <dbReference type="SAM" id="MobiDB-lite"/>
    </source>
</evidence>
<evidence type="ECO:0008006" key="4">
    <source>
        <dbReference type="Google" id="ProtNLM"/>
    </source>
</evidence>
<reference evidence="2" key="2">
    <citation type="submission" date="2023-05" db="EMBL/GenBank/DDBJ databases">
        <authorList>
            <consortium name="Lawrence Berkeley National Laboratory"/>
            <person name="Steindorff A."/>
            <person name="Hensen N."/>
            <person name="Bonometti L."/>
            <person name="Westerberg I."/>
            <person name="Brannstrom I.O."/>
            <person name="Guillou S."/>
            <person name="Cros-Aarteil S."/>
            <person name="Calhoun S."/>
            <person name="Haridas S."/>
            <person name="Kuo A."/>
            <person name="Mondo S."/>
            <person name="Pangilinan J."/>
            <person name="Riley R."/>
            <person name="Labutti K."/>
            <person name="Andreopoulos B."/>
            <person name="Lipzen A."/>
            <person name="Chen C."/>
            <person name="Yanf M."/>
            <person name="Daum C."/>
            <person name="Ng V."/>
            <person name="Clum A."/>
            <person name="Ohm R."/>
            <person name="Martin F."/>
            <person name="Silar P."/>
            <person name="Natvig D."/>
            <person name="Lalanne C."/>
            <person name="Gautier V."/>
            <person name="Ament-Velasquez S.L."/>
            <person name="Kruys A."/>
            <person name="Hutchinson M.I."/>
            <person name="Powell A.J."/>
            <person name="Barry K."/>
            <person name="Miller A.N."/>
            <person name="Grigoriev I.V."/>
            <person name="Debuchy R."/>
            <person name="Gladieux P."/>
            <person name="Thoren M.H."/>
            <person name="Johannesson H."/>
        </authorList>
    </citation>
    <scope>NUCLEOTIDE SEQUENCE</scope>
    <source>
        <strain evidence="2">CBS 123565</strain>
    </source>
</reference>
<dbReference type="EMBL" id="MU853411">
    <property type="protein sequence ID" value="KAK4133786.1"/>
    <property type="molecule type" value="Genomic_DNA"/>
</dbReference>